<protein>
    <submittedName>
        <fullName evidence="1">Uncharacterized protein</fullName>
    </submittedName>
</protein>
<reference evidence="1" key="1">
    <citation type="journal article" date="2015" name="Proc. Natl. Acad. Sci. U.S.A.">
        <title>Networks of energetic and metabolic interactions define dynamics in microbial communities.</title>
        <authorList>
            <person name="Embree M."/>
            <person name="Liu J.K."/>
            <person name="Al-Bassam M.M."/>
            <person name="Zengler K."/>
        </authorList>
    </citation>
    <scope>NUCLEOTIDE SEQUENCE</scope>
</reference>
<accession>A0A0W8F8U1</accession>
<proteinExistence type="predicted"/>
<sequence length="69" mass="7898">MTFATLSSSFIGKESWIVQIKGRPLRINLPFQHGSFSFRIGIDCQYRPNVKNKALSLGRHFIMDSEEVP</sequence>
<comment type="caution">
    <text evidence="1">The sequence shown here is derived from an EMBL/GenBank/DDBJ whole genome shotgun (WGS) entry which is preliminary data.</text>
</comment>
<gene>
    <name evidence="1" type="ORF">ASZ90_013048</name>
</gene>
<dbReference type="EMBL" id="LNQE01001454">
    <property type="protein sequence ID" value="KUG17263.1"/>
    <property type="molecule type" value="Genomic_DNA"/>
</dbReference>
<name>A0A0W8F8U1_9ZZZZ</name>
<organism evidence="1">
    <name type="scientific">hydrocarbon metagenome</name>
    <dbReference type="NCBI Taxonomy" id="938273"/>
    <lineage>
        <taxon>unclassified sequences</taxon>
        <taxon>metagenomes</taxon>
        <taxon>ecological metagenomes</taxon>
    </lineage>
</organism>
<dbReference type="AlphaFoldDB" id="A0A0W8F8U1"/>
<evidence type="ECO:0000313" key="1">
    <source>
        <dbReference type="EMBL" id="KUG17263.1"/>
    </source>
</evidence>